<evidence type="ECO:0000259" key="4">
    <source>
        <dbReference type="Pfam" id="PF01464"/>
    </source>
</evidence>
<dbReference type="SUPFAM" id="SSF53955">
    <property type="entry name" value="Lysozyme-like"/>
    <property type="match status" value="1"/>
</dbReference>
<gene>
    <name evidence="6" type="ORF">GCM10007350_16060</name>
</gene>
<evidence type="ECO:0000256" key="2">
    <source>
        <dbReference type="ARBA" id="ARBA00022729"/>
    </source>
</evidence>
<evidence type="ECO:0000313" key="7">
    <source>
        <dbReference type="Proteomes" id="UP000604737"/>
    </source>
</evidence>
<dbReference type="InterPro" id="IPR037061">
    <property type="entry name" value="Lytic_TGlycoase_superhlx_L_sf"/>
</dbReference>
<feature type="domain" description="Lytic transglycosylase superhelical linker" evidence="5">
    <location>
        <begin position="387"/>
        <end position="444"/>
    </location>
</feature>
<dbReference type="InterPro" id="IPR008258">
    <property type="entry name" value="Transglycosylase_SLT_dom_1"/>
</dbReference>
<dbReference type="Gene3D" id="1.10.530.10">
    <property type="match status" value="1"/>
</dbReference>
<dbReference type="Gene3D" id="1.10.1240.20">
    <property type="entry name" value="Lytic transglycosylase, superhelical linker domain"/>
    <property type="match status" value="1"/>
</dbReference>
<dbReference type="EMBL" id="BMYO01000004">
    <property type="protein sequence ID" value="GHD61547.1"/>
    <property type="molecule type" value="Genomic_DNA"/>
</dbReference>
<protein>
    <submittedName>
        <fullName evidence="6">Transglycosylase</fullName>
    </submittedName>
</protein>
<proteinExistence type="inferred from homology"/>
<dbReference type="PANTHER" id="PTHR37423">
    <property type="entry name" value="SOLUBLE LYTIC MUREIN TRANSGLYCOSYLASE-RELATED"/>
    <property type="match status" value="1"/>
</dbReference>
<name>A0ABQ3H2D8_9NEIS</name>
<dbReference type="InterPro" id="IPR012289">
    <property type="entry name" value="Lytic_TGlycosylase_superhlx_L"/>
</dbReference>
<reference evidence="7" key="1">
    <citation type="journal article" date="2019" name="Int. J. Syst. Evol. Microbiol.">
        <title>The Global Catalogue of Microorganisms (GCM) 10K type strain sequencing project: providing services to taxonomists for standard genome sequencing and annotation.</title>
        <authorList>
            <consortium name="The Broad Institute Genomics Platform"/>
            <consortium name="The Broad Institute Genome Sequencing Center for Infectious Disease"/>
            <person name="Wu L."/>
            <person name="Ma J."/>
        </authorList>
    </citation>
    <scope>NUCLEOTIDE SEQUENCE [LARGE SCALE GENOMIC DNA]</scope>
    <source>
        <strain evidence="7">KCTC 23701</strain>
    </source>
</reference>
<dbReference type="Pfam" id="PF14718">
    <property type="entry name" value="SLT_L"/>
    <property type="match status" value="1"/>
</dbReference>
<feature type="chain" id="PRO_5045554450" evidence="3">
    <location>
        <begin position="19"/>
        <end position="642"/>
    </location>
</feature>
<dbReference type="SUPFAM" id="SSF48435">
    <property type="entry name" value="Bacterial muramidases"/>
    <property type="match status" value="1"/>
</dbReference>
<dbReference type="PANTHER" id="PTHR37423:SF5">
    <property type="entry name" value="SOLUBLE LYTIC MUREIN TRANSGLYCOSYLASE"/>
    <property type="match status" value="1"/>
</dbReference>
<dbReference type="CDD" id="cd13401">
    <property type="entry name" value="Slt70-like"/>
    <property type="match status" value="1"/>
</dbReference>
<dbReference type="InterPro" id="IPR000189">
    <property type="entry name" value="Transglyc_AS"/>
</dbReference>
<dbReference type="PROSITE" id="PS00922">
    <property type="entry name" value="TRANSGLYCOSYLASE"/>
    <property type="match status" value="1"/>
</dbReference>
<dbReference type="Pfam" id="PF01464">
    <property type="entry name" value="SLT"/>
    <property type="match status" value="1"/>
</dbReference>
<comment type="caution">
    <text evidence="6">The sequence shown here is derived from an EMBL/GenBank/DDBJ whole genome shotgun (WGS) entry which is preliminary data.</text>
</comment>
<evidence type="ECO:0000259" key="5">
    <source>
        <dbReference type="Pfam" id="PF14718"/>
    </source>
</evidence>
<dbReference type="Proteomes" id="UP000604737">
    <property type="component" value="Unassembled WGS sequence"/>
</dbReference>
<feature type="signal peptide" evidence="3">
    <location>
        <begin position="1"/>
        <end position="18"/>
    </location>
</feature>
<dbReference type="Gene3D" id="1.25.20.10">
    <property type="entry name" value="Bacterial muramidases"/>
    <property type="match status" value="1"/>
</dbReference>
<keyword evidence="7" id="KW-1185">Reference proteome</keyword>
<evidence type="ECO:0000313" key="6">
    <source>
        <dbReference type="EMBL" id="GHD61547.1"/>
    </source>
</evidence>
<feature type="domain" description="Transglycosylase SLT" evidence="4">
    <location>
        <begin position="465"/>
        <end position="571"/>
    </location>
</feature>
<dbReference type="InterPro" id="IPR023346">
    <property type="entry name" value="Lysozyme-like_dom_sf"/>
</dbReference>
<organism evidence="6 7">
    <name type="scientific">Jeongeupia chitinilytica</name>
    <dbReference type="NCBI Taxonomy" id="1041641"/>
    <lineage>
        <taxon>Bacteria</taxon>
        <taxon>Pseudomonadati</taxon>
        <taxon>Pseudomonadota</taxon>
        <taxon>Betaproteobacteria</taxon>
        <taxon>Neisseriales</taxon>
        <taxon>Chitinibacteraceae</taxon>
        <taxon>Jeongeupia</taxon>
    </lineage>
</organism>
<comment type="similarity">
    <text evidence="1">Belongs to the transglycosylase Slt family.</text>
</comment>
<dbReference type="RefSeq" id="WP_189459783.1">
    <property type="nucleotide sequence ID" value="NZ_BMYO01000004.1"/>
</dbReference>
<sequence>MKSLLALITLGASLCAQAQIDLTQLRDAARSRDLATLNQLAQSADGEVLEMYPRYYLLSAQIATLGEDDVAAFLNRYEGSPLAERLRADWLKELGKRQDWESYDIEYPKLDSPSVELKCFAAQSAALRNDVARLAQAKPLWFSAKPLADACNPVFDTLFARNVLTQDDAWARIRLVLAANRSDLARQLAARVGFPAELSAKTLARAANTPDKVFDAAADSRAAREMQLYAMQRLARKDADRAAQLFQSASIDWPEADRRYGWQQLGLIAAKNHNDNASTWFGRGGTAELDEAGRFWSVRAALRVRDFKTVLARIDAMPADDLQLSVWRYWKAEALKALGRDAEAQPLLLGLTDGDDFYSLLAREEIGPVASEAPQHKRADAGEVRAVEAQPGIRRALALYAQNWRVEGAREWSWALKGMNDSQMLAAATLADSRGLYDRSIDTAERLKPLSDPTLRYPYPWRNVVTRAAQEQGLDPAWVYGLIRQESRFVPDIRSSAGAAGLMQLMPATAKWVAGKMGRKRFDLSEVTDIPTNVSMGTFYLRYLLDRLDDHPVLVTAGYNAGPGRARNWQNDGALDAAIYIETIPFDETRNYVKKVLANAQHYGAGFGTSTTLHQRLAAIPGKLVTPPQDSSLGGADGGDSN</sequence>
<evidence type="ECO:0000256" key="3">
    <source>
        <dbReference type="SAM" id="SignalP"/>
    </source>
</evidence>
<dbReference type="InterPro" id="IPR008939">
    <property type="entry name" value="Lytic_TGlycosylase_superhlx_U"/>
</dbReference>
<evidence type="ECO:0000256" key="1">
    <source>
        <dbReference type="ARBA" id="ARBA00007734"/>
    </source>
</evidence>
<keyword evidence="2 3" id="KW-0732">Signal</keyword>
<accession>A0ABQ3H2D8</accession>